<evidence type="ECO:0000313" key="3">
    <source>
        <dbReference type="EMBL" id="MBE8715857.1"/>
    </source>
</evidence>
<dbReference type="InterPro" id="IPR032369">
    <property type="entry name" value="DUF4872"/>
</dbReference>
<accession>A0A928YSK7</accession>
<gene>
    <name evidence="3" type="ORF">C4F51_01475</name>
</gene>
<dbReference type="AlphaFoldDB" id="A0A928YSK7"/>
<dbReference type="RefSeq" id="WP_193906513.1">
    <property type="nucleotide sequence ID" value="NZ_PRDL01000001.1"/>
</dbReference>
<protein>
    <submittedName>
        <fullName evidence="3">DUF4872 domain-containing protein</fullName>
    </submittedName>
</protein>
<organism evidence="3 4">
    <name type="scientific">Cellvibrio polysaccharolyticus</name>
    <dbReference type="NCBI Taxonomy" id="2082724"/>
    <lineage>
        <taxon>Bacteria</taxon>
        <taxon>Pseudomonadati</taxon>
        <taxon>Pseudomonadota</taxon>
        <taxon>Gammaproteobacteria</taxon>
        <taxon>Cellvibrionales</taxon>
        <taxon>Cellvibrionaceae</taxon>
        <taxon>Cellvibrio</taxon>
    </lineage>
</organism>
<reference evidence="3" key="1">
    <citation type="submission" date="2018-07" db="EMBL/GenBank/DDBJ databases">
        <title>Genome assembly of strain Ka43.</title>
        <authorList>
            <person name="Kukolya J."/>
            <person name="Nagy I."/>
            <person name="Horvath B."/>
            <person name="Toth A."/>
        </authorList>
    </citation>
    <scope>NUCLEOTIDE SEQUENCE</scope>
    <source>
        <strain evidence="3">KB43</strain>
    </source>
</reference>
<dbReference type="Proteomes" id="UP000652567">
    <property type="component" value="Unassembled WGS sequence"/>
</dbReference>
<proteinExistence type="predicted"/>
<evidence type="ECO:0000259" key="2">
    <source>
        <dbReference type="Pfam" id="PF16169"/>
    </source>
</evidence>
<evidence type="ECO:0000259" key="1">
    <source>
        <dbReference type="Pfam" id="PF14399"/>
    </source>
</evidence>
<dbReference type="EMBL" id="PRDL01000001">
    <property type="protein sequence ID" value="MBE8715857.1"/>
    <property type="molecule type" value="Genomic_DNA"/>
</dbReference>
<dbReference type="Pfam" id="PF14399">
    <property type="entry name" value="BtrH_N"/>
    <property type="match status" value="1"/>
</dbReference>
<name>A0A928YSK7_9GAMM</name>
<dbReference type="InterPro" id="IPR026935">
    <property type="entry name" value="BtrH_N"/>
</dbReference>
<feature type="domain" description="Butirosin biosynthesis protein H N-terminal" evidence="1">
    <location>
        <begin position="10"/>
        <end position="141"/>
    </location>
</feature>
<sequence>MDFQHQQAAHCESGVISALLTHKGLPLSEPMAFGLASALAFAYIPIVKLAGQPLIAYRLPPKYIIKGVCKRLGVNVRFRKFSNPMQGAEELDKAVSAGRLVGLQTSVYYLPYFPEEMRFHFNAHNLIVYGKQGDDYAISDPVFEESVTVASRHLNKARFAKGALAPKGLMYEIDNIPDTINWQKIIPAAIAKNCKIMLGAPLPIIGIKGIRYLSKKIANYRGDAREQRLFLGHIVRMQEEIGTGGAGFRFIYASFLEEAAQKLNNDFLKTMSDRMTAVGDEWRAFALAVVQQCKKSENIDRVSLAQHLLVCAEKEAAVWRELKVWAAKVGK</sequence>
<keyword evidence="4" id="KW-1185">Reference proteome</keyword>
<dbReference type="Pfam" id="PF16169">
    <property type="entry name" value="DUF4872"/>
    <property type="match status" value="1"/>
</dbReference>
<feature type="domain" description="DUF4872" evidence="2">
    <location>
        <begin position="153"/>
        <end position="322"/>
    </location>
</feature>
<comment type="caution">
    <text evidence="3">The sequence shown here is derived from an EMBL/GenBank/DDBJ whole genome shotgun (WGS) entry which is preliminary data.</text>
</comment>
<evidence type="ECO:0000313" key="4">
    <source>
        <dbReference type="Proteomes" id="UP000652567"/>
    </source>
</evidence>